<comment type="caution">
    <text evidence="3">The sequence shown here is derived from an EMBL/GenBank/DDBJ whole genome shotgun (WGS) entry which is preliminary data.</text>
</comment>
<evidence type="ECO:0000313" key="3">
    <source>
        <dbReference type="EMBL" id="NPD92585.1"/>
    </source>
</evidence>
<dbReference type="Proteomes" id="UP000714420">
    <property type="component" value="Unassembled WGS sequence"/>
</dbReference>
<name>A0ABX2AN80_9BACT</name>
<feature type="transmembrane region" description="Helical" evidence="2">
    <location>
        <begin position="69"/>
        <end position="87"/>
    </location>
</feature>
<accession>A0ABX2AN80</accession>
<dbReference type="Pfam" id="PF19579">
    <property type="entry name" value="FtsL_2"/>
    <property type="match status" value="1"/>
</dbReference>
<protein>
    <recommendedName>
        <fullName evidence="5">Cell division protein FtsL</fullName>
    </recommendedName>
</protein>
<organism evidence="3 4">
    <name type="scientific">Xylanibacter muris</name>
    <dbReference type="NCBI Taxonomy" id="2736290"/>
    <lineage>
        <taxon>Bacteria</taxon>
        <taxon>Pseudomonadati</taxon>
        <taxon>Bacteroidota</taxon>
        <taxon>Bacteroidia</taxon>
        <taxon>Bacteroidales</taxon>
        <taxon>Prevotellaceae</taxon>
        <taxon>Xylanibacter</taxon>
    </lineage>
</organism>
<evidence type="ECO:0000256" key="1">
    <source>
        <dbReference type="SAM" id="MobiDB-lite"/>
    </source>
</evidence>
<evidence type="ECO:0000313" key="4">
    <source>
        <dbReference type="Proteomes" id="UP000714420"/>
    </source>
</evidence>
<feature type="compositionally biased region" description="Polar residues" evidence="1">
    <location>
        <begin position="1"/>
        <end position="12"/>
    </location>
</feature>
<keyword evidence="2" id="KW-0472">Membrane</keyword>
<keyword evidence="2" id="KW-1133">Transmembrane helix</keyword>
<evidence type="ECO:0008006" key="5">
    <source>
        <dbReference type="Google" id="ProtNLM"/>
    </source>
</evidence>
<gene>
    <name evidence="3" type="ORF">HPS56_09580</name>
</gene>
<reference evidence="3 4" key="1">
    <citation type="submission" date="2020-05" db="EMBL/GenBank/DDBJ databases">
        <title>Distinct polysaccharide utilization as determinants for interspecies competition between intestinal Prevotella spp.</title>
        <authorList>
            <person name="Galvez E.J.C."/>
            <person name="Iljazovic A."/>
            <person name="Strowig T."/>
        </authorList>
    </citation>
    <scope>NUCLEOTIDE SEQUENCE [LARGE SCALE GENOMIC DNA]</scope>
    <source>
        <strain evidence="3 4">PMUR</strain>
    </source>
</reference>
<proteinExistence type="predicted"/>
<keyword evidence="4" id="KW-1185">Reference proteome</keyword>
<dbReference type="InterPro" id="IPR045755">
    <property type="entry name" value="FtsL-like"/>
</dbReference>
<keyword evidence="2" id="KW-0812">Transmembrane</keyword>
<evidence type="ECO:0000256" key="2">
    <source>
        <dbReference type="SAM" id="Phobius"/>
    </source>
</evidence>
<dbReference type="EMBL" id="JABKKF010000009">
    <property type="protein sequence ID" value="NPD92585.1"/>
    <property type="molecule type" value="Genomic_DNA"/>
</dbReference>
<feature type="region of interest" description="Disordered" evidence="1">
    <location>
        <begin position="1"/>
        <end position="25"/>
    </location>
</feature>
<sequence length="153" mass="17574">MSKTNTANGVTRESNEGREYTEEEKQLDLAIQRINENAREEDTRPSTSLSLKEIIGGEILNAKFIRSQLWLILLIAAFTLTYVAFRYQCQQDIIIMDKMEKELKDAKYKALSCSSSLTEKCRESKILEKLKANKDSTIHISDQPPYIINIPEK</sequence>
<feature type="compositionally biased region" description="Basic and acidic residues" evidence="1">
    <location>
        <begin position="13"/>
        <end position="25"/>
    </location>
</feature>